<dbReference type="GO" id="GO:0044208">
    <property type="term" value="P:'de novo' AMP biosynthetic process"/>
    <property type="evidence" value="ECO:0007669"/>
    <property type="project" value="UniProtKB-UniRule"/>
</dbReference>
<dbReference type="GO" id="GO:0046040">
    <property type="term" value="P:IMP metabolic process"/>
    <property type="evidence" value="ECO:0007669"/>
    <property type="project" value="TreeGrafter"/>
</dbReference>
<dbReference type="InterPro" id="IPR027417">
    <property type="entry name" value="P-loop_NTPase"/>
</dbReference>
<dbReference type="Gene3D" id="3.40.440.10">
    <property type="entry name" value="Adenylosuccinate Synthetase, subunit A, domain 1"/>
    <property type="match status" value="1"/>
</dbReference>
<dbReference type="InterPro" id="IPR042110">
    <property type="entry name" value="Adenylosuccinate_synth_dom2"/>
</dbReference>
<dbReference type="HAMAP" id="MF_00011">
    <property type="entry name" value="Adenylosucc_synth"/>
    <property type="match status" value="1"/>
</dbReference>
<dbReference type="InterPro" id="IPR001114">
    <property type="entry name" value="Adenylosuccinate_synthetase"/>
</dbReference>
<dbReference type="PATRIC" id="fig|35623.3.peg.1431"/>
<evidence type="ECO:0000313" key="11">
    <source>
        <dbReference type="EMBL" id="CDR31503.1"/>
    </source>
</evidence>
<evidence type="ECO:0000256" key="8">
    <source>
        <dbReference type="HAMAP-Rule" id="MF_00011"/>
    </source>
</evidence>
<comment type="cofactor">
    <cofactor evidence="8">
        <name>Mg(2+)</name>
        <dbReference type="ChEBI" id="CHEBI:18420"/>
    </cofactor>
    <text evidence="8">Binds 1 Mg(2+) ion per subunit.</text>
</comment>
<dbReference type="InParanoid" id="A0A061ACD9"/>
<reference evidence="12" key="1">
    <citation type="submission" date="2014-05" db="EMBL/GenBank/DDBJ databases">
        <authorList>
            <person name="Kube M."/>
        </authorList>
    </citation>
    <scope>NUCLEOTIDE SEQUENCE [LARGE SCALE GENOMIC DNA]</scope>
</reference>
<feature type="binding site" description="in other chain" evidence="8">
    <location>
        <begin position="38"/>
        <end position="41"/>
    </location>
    <ligand>
        <name>IMP</name>
        <dbReference type="ChEBI" id="CHEBI:58053"/>
        <note>ligand shared between dimeric partners</note>
    </ligand>
</feature>
<keyword evidence="5 8" id="KW-0658">Purine biosynthesis</keyword>
<keyword evidence="8" id="KW-0963">Cytoplasm</keyword>
<feature type="binding site" evidence="8">
    <location>
        <begin position="313"/>
        <end position="315"/>
    </location>
    <ligand>
        <name>GTP</name>
        <dbReference type="ChEBI" id="CHEBI:37565"/>
    </ligand>
</feature>
<evidence type="ECO:0000256" key="5">
    <source>
        <dbReference type="ARBA" id="ARBA00022755"/>
    </source>
</evidence>
<feature type="binding site" evidence="8">
    <location>
        <begin position="40"/>
        <end position="42"/>
    </location>
    <ligand>
        <name>GTP</name>
        <dbReference type="ChEBI" id="CHEBI:37565"/>
    </ligand>
</feature>
<comment type="subunit">
    <text evidence="1 8">Homodimer.</text>
</comment>
<feature type="binding site" evidence="8">
    <location>
        <position position="13"/>
    </location>
    <ligand>
        <name>Mg(2+)</name>
        <dbReference type="ChEBI" id="CHEBI:18420"/>
    </ligand>
</feature>
<evidence type="ECO:0000256" key="10">
    <source>
        <dbReference type="RuleBase" id="RU000520"/>
    </source>
</evidence>
<dbReference type="Gene3D" id="3.90.170.10">
    <property type="entry name" value="Adenylosuccinate Synthetase, subunit A, domain 3"/>
    <property type="match status" value="1"/>
</dbReference>
<sequence>MKNIVVVGSQWGDEGKGKITDFLAQDADIVVRYQGGNNAGHTVYVDGVKYAFHLLPSGILNPKCMNVLANGMVIHPGALMTELKQLNRPYQLFISDRSHVIFPHHIEMDIENEIQDKIGTTKKGIGPAYSDKSRRKGVRMIDFIGRDRLSIIREKMELLKVSQEEKEILIKDYLAYSDFLKPMVTDTSRLLNEHIHTKKVLFEGAQGVMLCLDHGTYPFVTSSSPTAASVPLNTGLAPWLIKGAIGVTKAYTTRVGEGPFPSEISGTLAHEIRERGHEYGTTTKRPRRIGWLDLVVINYAKRVSGLSYLAVTLLDVLSGVESINVVTHYELDGKRIDDIPADFNDFKRVEPVYLTLKGWNEDITKVTSFDELPDACKAYLNTIEKLTATEVAIFSVGPERNQTILRKSVL</sequence>
<evidence type="ECO:0000256" key="6">
    <source>
        <dbReference type="ARBA" id="ARBA00022842"/>
    </source>
</evidence>
<keyword evidence="4 8" id="KW-0547">Nucleotide-binding</keyword>
<dbReference type="GO" id="GO:0000287">
    <property type="term" value="F:magnesium ion binding"/>
    <property type="evidence" value="ECO:0007669"/>
    <property type="project" value="UniProtKB-UniRule"/>
</dbReference>
<dbReference type="InterPro" id="IPR018220">
    <property type="entry name" value="Adenylosuccin_syn_GTP-bd"/>
</dbReference>
<dbReference type="CDD" id="cd03108">
    <property type="entry name" value="AdSS"/>
    <property type="match status" value="1"/>
</dbReference>
<evidence type="ECO:0000256" key="9">
    <source>
        <dbReference type="PROSITE-ProRule" id="PRU10134"/>
    </source>
</evidence>
<feature type="active site" evidence="9">
    <location>
        <position position="132"/>
    </location>
</feature>
<accession>A0A061ACD9</accession>
<feature type="binding site" evidence="8">
    <location>
        <position position="40"/>
    </location>
    <ligand>
        <name>Mg(2+)</name>
        <dbReference type="ChEBI" id="CHEBI:18420"/>
    </ligand>
</feature>
<dbReference type="NCBIfam" id="TIGR00184">
    <property type="entry name" value="purA"/>
    <property type="match status" value="1"/>
</dbReference>
<evidence type="ECO:0000313" key="12">
    <source>
        <dbReference type="Proteomes" id="UP000032434"/>
    </source>
</evidence>
<dbReference type="FunFam" id="3.90.170.10:FF:000001">
    <property type="entry name" value="Adenylosuccinate synthetase"/>
    <property type="match status" value="1"/>
</dbReference>
<protein>
    <recommendedName>
        <fullName evidence="8 10">Adenylosuccinate synthetase</fullName>
        <shortName evidence="8">AMPSase</shortName>
        <shortName evidence="8">AdSS</shortName>
        <ecNumber evidence="8 10">6.3.4.4</ecNumber>
    </recommendedName>
    <alternativeName>
        <fullName evidence="8">IMP--aspartate ligase</fullName>
    </alternativeName>
</protein>
<dbReference type="NCBIfam" id="NF002223">
    <property type="entry name" value="PRK01117.1"/>
    <property type="match status" value="1"/>
</dbReference>
<feature type="binding site" description="in other chain" evidence="8">
    <location>
        <position position="121"/>
    </location>
    <ligand>
        <name>IMP</name>
        <dbReference type="ChEBI" id="CHEBI:58053"/>
        <note>ligand shared between dimeric partners</note>
    </ligand>
</feature>
<dbReference type="Gene3D" id="1.10.300.10">
    <property type="entry name" value="Adenylosuccinate Synthetase, subunit A, domain 2"/>
    <property type="match status" value="1"/>
</dbReference>
<evidence type="ECO:0000256" key="2">
    <source>
        <dbReference type="ARBA" id="ARBA00022598"/>
    </source>
</evidence>
<dbReference type="KEGG" id="aoc:Aocu_14300"/>
<evidence type="ECO:0000256" key="4">
    <source>
        <dbReference type="ARBA" id="ARBA00022741"/>
    </source>
</evidence>
<dbReference type="PANTHER" id="PTHR11846">
    <property type="entry name" value="ADENYLOSUCCINATE SYNTHETASE"/>
    <property type="match status" value="1"/>
</dbReference>
<feature type="binding site" evidence="8">
    <location>
        <position position="287"/>
    </location>
    <ligand>
        <name>GTP</name>
        <dbReference type="ChEBI" id="CHEBI:37565"/>
    </ligand>
</feature>
<evidence type="ECO:0000256" key="7">
    <source>
        <dbReference type="ARBA" id="ARBA00023134"/>
    </source>
</evidence>
<keyword evidence="6 8" id="KW-0460">Magnesium</keyword>
<gene>
    <name evidence="8 11" type="primary">purA</name>
    <name evidence="11" type="ORF">Aocu_14300</name>
</gene>
<dbReference type="FunCoup" id="A0A061ACD9">
    <property type="interactions" value="303"/>
</dbReference>
<feature type="active site" description="Proton acceptor" evidence="8">
    <location>
        <position position="13"/>
    </location>
</feature>
<dbReference type="EC" id="6.3.4.4" evidence="8 10"/>
<dbReference type="PROSITE" id="PS00513">
    <property type="entry name" value="ADENYLOSUCCIN_SYN_2"/>
    <property type="match status" value="1"/>
</dbReference>
<dbReference type="InterPro" id="IPR033128">
    <property type="entry name" value="Adenylosuccin_syn_Lys_AS"/>
</dbReference>
<dbReference type="UniPathway" id="UPA00075">
    <property type="reaction ID" value="UER00335"/>
</dbReference>
<feature type="binding site" description="in other chain" evidence="8">
    <location>
        <begin position="13"/>
        <end position="16"/>
    </location>
    <ligand>
        <name>IMP</name>
        <dbReference type="ChEBI" id="CHEBI:58053"/>
        <note>ligand shared between dimeric partners</note>
    </ligand>
</feature>
<comment type="similarity">
    <text evidence="8 10">Belongs to the adenylosuccinate synthetase family.</text>
</comment>
<keyword evidence="12" id="KW-1185">Reference proteome</keyword>
<keyword evidence="3 8" id="KW-0479">Metal-binding</keyword>
<dbReference type="OrthoDB" id="9807553at2"/>
<dbReference type="InterPro" id="IPR042111">
    <property type="entry name" value="Adenylosuccinate_synth_dom3"/>
</dbReference>
<dbReference type="Proteomes" id="UP000032434">
    <property type="component" value="Chromosome 1"/>
</dbReference>
<comment type="pathway">
    <text evidence="8 10">Purine metabolism; AMP biosynthesis via de novo pathway; AMP from IMP: step 1/2.</text>
</comment>
<dbReference type="SMART" id="SM00788">
    <property type="entry name" value="Adenylsucc_synt"/>
    <property type="match status" value="1"/>
</dbReference>
<dbReference type="STRING" id="35623.Aocu_14300"/>
<feature type="binding site" description="in other chain" evidence="8">
    <location>
        <position position="285"/>
    </location>
    <ligand>
        <name>IMP</name>
        <dbReference type="ChEBI" id="CHEBI:58053"/>
        <note>ligand shared between dimeric partners</note>
    </ligand>
</feature>
<feature type="active site" description="Proton donor" evidence="8">
    <location>
        <position position="41"/>
    </location>
</feature>
<proteinExistence type="inferred from homology"/>
<dbReference type="EMBL" id="LK028559">
    <property type="protein sequence ID" value="CDR31503.1"/>
    <property type="molecule type" value="Genomic_DNA"/>
</dbReference>
<keyword evidence="2 8" id="KW-0436">Ligase</keyword>
<evidence type="ECO:0000256" key="3">
    <source>
        <dbReference type="ARBA" id="ARBA00022723"/>
    </source>
</evidence>
<dbReference type="RefSeq" id="WP_045749910.1">
    <property type="nucleotide sequence ID" value="NZ_FUZK01000004.1"/>
</dbReference>
<comment type="function">
    <text evidence="8">Plays an important role in the de novo pathway of purine nucleotide biosynthesis. Catalyzes the first committed step in the biosynthesis of AMP from IMP.</text>
</comment>
<dbReference type="GO" id="GO:0004019">
    <property type="term" value="F:adenylosuccinate synthase activity"/>
    <property type="evidence" value="ECO:0007669"/>
    <property type="project" value="UniProtKB-UniRule"/>
</dbReference>
<comment type="catalytic activity">
    <reaction evidence="8 10">
        <text>IMP + L-aspartate + GTP = N(6)-(1,2-dicarboxyethyl)-AMP + GDP + phosphate + 2 H(+)</text>
        <dbReference type="Rhea" id="RHEA:15753"/>
        <dbReference type="ChEBI" id="CHEBI:15378"/>
        <dbReference type="ChEBI" id="CHEBI:29991"/>
        <dbReference type="ChEBI" id="CHEBI:37565"/>
        <dbReference type="ChEBI" id="CHEBI:43474"/>
        <dbReference type="ChEBI" id="CHEBI:57567"/>
        <dbReference type="ChEBI" id="CHEBI:58053"/>
        <dbReference type="ChEBI" id="CHEBI:58189"/>
        <dbReference type="EC" id="6.3.4.4"/>
    </reaction>
</comment>
<keyword evidence="7 8" id="KW-0342">GTP-binding</keyword>
<name>A0A061ACD9_9MOLU</name>
<dbReference type="PANTHER" id="PTHR11846:SF0">
    <property type="entry name" value="ADENYLOSUCCINATE SYNTHETASE"/>
    <property type="match status" value="1"/>
</dbReference>
<feature type="binding site" evidence="8">
    <location>
        <begin position="12"/>
        <end position="18"/>
    </location>
    <ligand>
        <name>GTP</name>
        <dbReference type="ChEBI" id="CHEBI:37565"/>
    </ligand>
</feature>
<dbReference type="AlphaFoldDB" id="A0A061ACD9"/>
<feature type="binding site" evidence="8">
    <location>
        <position position="135"/>
    </location>
    <ligand>
        <name>IMP</name>
        <dbReference type="ChEBI" id="CHEBI:58053"/>
        <note>ligand shared between dimeric partners</note>
    </ligand>
</feature>
<feature type="binding site" evidence="8">
    <location>
        <begin position="395"/>
        <end position="397"/>
    </location>
    <ligand>
        <name>GTP</name>
        <dbReference type="ChEBI" id="CHEBI:37565"/>
    </ligand>
</feature>
<dbReference type="Pfam" id="PF00709">
    <property type="entry name" value="Adenylsucc_synt"/>
    <property type="match status" value="1"/>
</dbReference>
<dbReference type="InterPro" id="IPR042109">
    <property type="entry name" value="Adenylosuccinate_synth_dom1"/>
</dbReference>
<dbReference type="SUPFAM" id="SSF52540">
    <property type="entry name" value="P-loop containing nucleoside triphosphate hydrolases"/>
    <property type="match status" value="1"/>
</dbReference>
<feature type="binding site" description="in other chain" evidence="8">
    <location>
        <position position="221"/>
    </location>
    <ligand>
        <name>IMP</name>
        <dbReference type="ChEBI" id="CHEBI:58053"/>
        <note>ligand shared between dimeric partners</note>
    </ligand>
</feature>
<feature type="binding site" evidence="8">
    <location>
        <begin position="281"/>
        <end position="287"/>
    </location>
    <ligand>
        <name>substrate</name>
    </ligand>
</feature>
<dbReference type="PROSITE" id="PS01266">
    <property type="entry name" value="ADENYLOSUCCIN_SYN_1"/>
    <property type="match status" value="1"/>
</dbReference>
<evidence type="ECO:0000256" key="1">
    <source>
        <dbReference type="ARBA" id="ARBA00011738"/>
    </source>
</evidence>
<dbReference type="GO" id="GO:0005737">
    <property type="term" value="C:cytoplasm"/>
    <property type="evidence" value="ECO:0007669"/>
    <property type="project" value="UniProtKB-SubCell"/>
</dbReference>
<dbReference type="GO" id="GO:0005525">
    <property type="term" value="F:GTP binding"/>
    <property type="evidence" value="ECO:0007669"/>
    <property type="project" value="UniProtKB-UniRule"/>
</dbReference>
<organism evidence="11 12">
    <name type="scientific">Acholeplasma oculi</name>
    <dbReference type="NCBI Taxonomy" id="35623"/>
    <lineage>
        <taxon>Bacteria</taxon>
        <taxon>Bacillati</taxon>
        <taxon>Mycoplasmatota</taxon>
        <taxon>Mollicutes</taxon>
        <taxon>Acholeplasmatales</taxon>
        <taxon>Acholeplasmataceae</taxon>
        <taxon>Acholeplasma</taxon>
    </lineage>
</organism>
<comment type="subcellular location">
    <subcellularLocation>
        <location evidence="8">Cytoplasm</location>
    </subcellularLocation>
</comment>
<dbReference type="HOGENOM" id="CLU_029848_0_0_14"/>
<feature type="binding site" description="in other chain" evidence="8">
    <location>
        <position position="206"/>
    </location>
    <ligand>
        <name>IMP</name>
        <dbReference type="ChEBI" id="CHEBI:58053"/>
        <note>ligand shared between dimeric partners</note>
    </ligand>
</feature>